<comment type="function">
    <text evidence="3 4">Prevents the cell division inhibition by proteins MinC and MinD at internal division sites while permitting inhibition at polar sites. This ensures cell division at the proper site by restricting the formation of a division septum at the midpoint of the long axis of the cell.</text>
</comment>
<dbReference type="HAMAP" id="MF_00262">
    <property type="entry name" value="MinE"/>
    <property type="match status" value="1"/>
</dbReference>
<organism evidence="5 6">
    <name type="scientific">Ostreibacterium oceani</name>
    <dbReference type="NCBI Taxonomy" id="2654998"/>
    <lineage>
        <taxon>Bacteria</taxon>
        <taxon>Pseudomonadati</taxon>
        <taxon>Pseudomonadota</taxon>
        <taxon>Gammaproteobacteria</taxon>
        <taxon>Cardiobacteriales</taxon>
        <taxon>Ostreibacteriaceae</taxon>
        <taxon>Ostreibacterium</taxon>
    </lineage>
</organism>
<accession>A0A6N7EYC8</accession>
<sequence>MGLFDLFKKKETKSANLAKERLKIIVEHSRADANRPEFLNKMRLEILAVVKKYVDIDIDDISTNIAHQGDSEVLELNVILPEEATKTETTETSDTA</sequence>
<comment type="caution">
    <text evidence="5">The sequence shown here is derived from an EMBL/GenBank/DDBJ whole genome shotgun (WGS) entry which is preliminary data.</text>
</comment>
<dbReference type="SUPFAM" id="SSF55229">
    <property type="entry name" value="Cell division protein MinE topological specificity domain"/>
    <property type="match status" value="1"/>
</dbReference>
<dbReference type="Gene3D" id="3.30.1070.10">
    <property type="entry name" value="Cell division topological specificity factor MinE"/>
    <property type="match status" value="1"/>
</dbReference>
<keyword evidence="6" id="KW-1185">Reference proteome</keyword>
<dbReference type="RefSeq" id="WP_152810940.1">
    <property type="nucleotide sequence ID" value="NZ_WHNW01000014.1"/>
</dbReference>
<dbReference type="Proteomes" id="UP000471298">
    <property type="component" value="Unassembled WGS sequence"/>
</dbReference>
<evidence type="ECO:0000256" key="1">
    <source>
        <dbReference type="ARBA" id="ARBA00008168"/>
    </source>
</evidence>
<dbReference type="EMBL" id="WHNW01000014">
    <property type="protein sequence ID" value="MPV86953.1"/>
    <property type="molecule type" value="Genomic_DNA"/>
</dbReference>
<evidence type="ECO:0000256" key="4">
    <source>
        <dbReference type="HAMAP-Rule" id="MF_00262"/>
    </source>
</evidence>
<dbReference type="GO" id="GO:0051301">
    <property type="term" value="P:cell division"/>
    <property type="evidence" value="ECO:0007669"/>
    <property type="project" value="UniProtKB-KW"/>
</dbReference>
<protein>
    <recommendedName>
        <fullName evidence="2 4">Cell division topological specificity factor</fullName>
    </recommendedName>
</protein>
<dbReference type="GO" id="GO:0032955">
    <property type="term" value="P:regulation of division septum assembly"/>
    <property type="evidence" value="ECO:0007669"/>
    <property type="project" value="InterPro"/>
</dbReference>
<evidence type="ECO:0000313" key="6">
    <source>
        <dbReference type="Proteomes" id="UP000471298"/>
    </source>
</evidence>
<dbReference type="Pfam" id="PF03776">
    <property type="entry name" value="MinE"/>
    <property type="match status" value="1"/>
</dbReference>
<comment type="similarity">
    <text evidence="1 4">Belongs to the MinE family.</text>
</comment>
<dbReference type="FunCoup" id="A0A6N7EYC8">
    <property type="interactions" value="110"/>
</dbReference>
<evidence type="ECO:0000256" key="3">
    <source>
        <dbReference type="ARBA" id="ARBA00025265"/>
    </source>
</evidence>
<proteinExistence type="inferred from homology"/>
<dbReference type="NCBIfam" id="NF001422">
    <property type="entry name" value="PRK00296.1"/>
    <property type="match status" value="1"/>
</dbReference>
<gene>
    <name evidence="4 5" type="primary">minE</name>
    <name evidence="5" type="ORF">GCU85_09470</name>
</gene>
<dbReference type="NCBIfam" id="TIGR01215">
    <property type="entry name" value="minE"/>
    <property type="match status" value="1"/>
</dbReference>
<evidence type="ECO:0000313" key="5">
    <source>
        <dbReference type="EMBL" id="MPV86953.1"/>
    </source>
</evidence>
<dbReference type="InParanoid" id="A0A6N7EYC8"/>
<reference evidence="5 6" key="1">
    <citation type="submission" date="2019-10" db="EMBL/GenBank/DDBJ databases">
        <title>Cardiobacteriales fam. a chemoheterotrophic member of the order Cardiobacteriales, and proposal of Cardiobacteriales fam. nov.</title>
        <authorList>
            <person name="Wang C."/>
        </authorList>
    </citation>
    <scope>NUCLEOTIDE SEQUENCE [LARGE SCALE GENOMIC DNA]</scope>
    <source>
        <strain evidence="5 6">ML27</strain>
    </source>
</reference>
<keyword evidence="4" id="KW-0131">Cell cycle</keyword>
<dbReference type="InterPro" id="IPR036707">
    <property type="entry name" value="MinE_sf"/>
</dbReference>
<evidence type="ECO:0000256" key="2">
    <source>
        <dbReference type="ARBA" id="ARBA00020112"/>
    </source>
</evidence>
<dbReference type="AlphaFoldDB" id="A0A6N7EYC8"/>
<dbReference type="InterPro" id="IPR005527">
    <property type="entry name" value="MinE"/>
</dbReference>
<name>A0A6N7EYC8_9GAMM</name>
<keyword evidence="4 5" id="KW-0132">Cell division</keyword>